<organism evidence="1 2">
    <name type="scientific">Hypoxylon rubiginosum</name>
    <dbReference type="NCBI Taxonomy" id="110542"/>
    <lineage>
        <taxon>Eukaryota</taxon>
        <taxon>Fungi</taxon>
        <taxon>Dikarya</taxon>
        <taxon>Ascomycota</taxon>
        <taxon>Pezizomycotina</taxon>
        <taxon>Sordariomycetes</taxon>
        <taxon>Xylariomycetidae</taxon>
        <taxon>Xylariales</taxon>
        <taxon>Hypoxylaceae</taxon>
        <taxon>Hypoxylon</taxon>
    </lineage>
</organism>
<gene>
    <name evidence="1" type="ORF">F4821DRAFT_236376</name>
</gene>
<dbReference type="Proteomes" id="UP001497680">
    <property type="component" value="Unassembled WGS sequence"/>
</dbReference>
<sequence>MIFALNTSIKINRFKMASNTEHKRESEILSGPAPASITAHVIDFSDTEVNEYKGYFAMTIDNVLTKKECEDLLRLVSLSGNTWPPATVTTYDGSYKLDLESRFCDRIFYTSQSLADRLLARILPLIPPKIITLKDAPDITGQFPVIRNETWRISRLRDELRFLKYGPGQYFRPHCDGHFADKKGEQSYLTLHLYLNDAVEGGATRFAVDFEDPQAGKLDVNPKAGSLVIFQQRDMYHEGVEVTKGTKYTMRTDVMYQKV</sequence>
<evidence type="ECO:0000313" key="1">
    <source>
        <dbReference type="EMBL" id="KAI6087392.1"/>
    </source>
</evidence>
<name>A0ACC0D3R8_9PEZI</name>
<proteinExistence type="predicted"/>
<evidence type="ECO:0000313" key="2">
    <source>
        <dbReference type="Proteomes" id="UP001497680"/>
    </source>
</evidence>
<protein>
    <submittedName>
        <fullName evidence="1">Oxidoreductase domain-containing protein</fullName>
    </submittedName>
</protein>
<dbReference type="EMBL" id="MU394308">
    <property type="protein sequence ID" value="KAI6087392.1"/>
    <property type="molecule type" value="Genomic_DNA"/>
</dbReference>
<keyword evidence="2" id="KW-1185">Reference proteome</keyword>
<comment type="caution">
    <text evidence="1">The sequence shown here is derived from an EMBL/GenBank/DDBJ whole genome shotgun (WGS) entry which is preliminary data.</text>
</comment>
<accession>A0ACC0D3R8</accession>
<reference evidence="1 2" key="1">
    <citation type="journal article" date="2022" name="New Phytol.">
        <title>Ecological generalism drives hyperdiversity of secondary metabolite gene clusters in xylarialean endophytes.</title>
        <authorList>
            <person name="Franco M.E.E."/>
            <person name="Wisecaver J.H."/>
            <person name="Arnold A.E."/>
            <person name="Ju Y.M."/>
            <person name="Slot J.C."/>
            <person name="Ahrendt S."/>
            <person name="Moore L.P."/>
            <person name="Eastman K.E."/>
            <person name="Scott K."/>
            <person name="Konkel Z."/>
            <person name="Mondo S.J."/>
            <person name="Kuo A."/>
            <person name="Hayes R.D."/>
            <person name="Haridas S."/>
            <person name="Andreopoulos B."/>
            <person name="Riley R."/>
            <person name="LaButti K."/>
            <person name="Pangilinan J."/>
            <person name="Lipzen A."/>
            <person name="Amirebrahimi M."/>
            <person name="Yan J."/>
            <person name="Adam C."/>
            <person name="Keymanesh K."/>
            <person name="Ng V."/>
            <person name="Louie K."/>
            <person name="Northen T."/>
            <person name="Drula E."/>
            <person name="Henrissat B."/>
            <person name="Hsieh H.M."/>
            <person name="Youens-Clark K."/>
            <person name="Lutzoni F."/>
            <person name="Miadlikowska J."/>
            <person name="Eastwood D.C."/>
            <person name="Hamelin R.C."/>
            <person name="Grigoriev I.V."/>
            <person name="U'Ren J.M."/>
        </authorList>
    </citation>
    <scope>NUCLEOTIDE SEQUENCE [LARGE SCALE GENOMIC DNA]</scope>
    <source>
        <strain evidence="1 2">ER1909</strain>
    </source>
</reference>